<dbReference type="PROSITE" id="PS51257">
    <property type="entry name" value="PROKAR_LIPOPROTEIN"/>
    <property type="match status" value="1"/>
</dbReference>
<dbReference type="RefSeq" id="WP_162642289.1">
    <property type="nucleotide sequence ID" value="NZ_CP048286.1"/>
</dbReference>
<dbReference type="SUPFAM" id="SSF53850">
    <property type="entry name" value="Periplasmic binding protein-like II"/>
    <property type="match status" value="1"/>
</dbReference>
<dbReference type="InterPro" id="IPR050490">
    <property type="entry name" value="Bact_solute-bd_prot1"/>
</dbReference>
<dbReference type="EMBL" id="CP048286">
    <property type="protein sequence ID" value="QHW32495.1"/>
    <property type="molecule type" value="Genomic_DNA"/>
</dbReference>
<feature type="signal peptide" evidence="7">
    <location>
        <begin position="1"/>
        <end position="28"/>
    </location>
</feature>
<evidence type="ECO:0000256" key="4">
    <source>
        <dbReference type="ARBA" id="ARBA00023139"/>
    </source>
</evidence>
<dbReference type="PANTHER" id="PTHR43649">
    <property type="entry name" value="ARABINOSE-BINDING PROTEIN-RELATED"/>
    <property type="match status" value="1"/>
</dbReference>
<dbReference type="KEGG" id="prz:GZH47_17885"/>
<keyword evidence="1" id="KW-1003">Cell membrane</keyword>
<evidence type="ECO:0000256" key="7">
    <source>
        <dbReference type="SAM" id="SignalP"/>
    </source>
</evidence>
<accession>A0A6C0P204</accession>
<dbReference type="AlphaFoldDB" id="A0A6C0P204"/>
<evidence type="ECO:0000313" key="8">
    <source>
        <dbReference type="EMBL" id="QHW32495.1"/>
    </source>
</evidence>
<evidence type="ECO:0000256" key="3">
    <source>
        <dbReference type="ARBA" id="ARBA00023136"/>
    </source>
</evidence>
<gene>
    <name evidence="8" type="ORF">GZH47_17885</name>
</gene>
<reference evidence="8 9" key="1">
    <citation type="submission" date="2020-02" db="EMBL/GenBank/DDBJ databases">
        <title>Paenibacillus sp. nov., isolated from rhizosphere soil of tomato.</title>
        <authorList>
            <person name="Weon H.-Y."/>
            <person name="Lee S.A."/>
        </authorList>
    </citation>
    <scope>NUCLEOTIDE SEQUENCE [LARGE SCALE GENOMIC DNA]</scope>
    <source>
        <strain evidence="8 9">14171R-81</strain>
    </source>
</reference>
<protein>
    <submittedName>
        <fullName evidence="8">Extracellular solute-binding protein</fullName>
    </submittedName>
</protein>
<dbReference type="Gene3D" id="3.40.190.10">
    <property type="entry name" value="Periplasmic binding protein-like II"/>
    <property type="match status" value="2"/>
</dbReference>
<organism evidence="8 9">
    <name type="scientific">Paenibacillus rhizovicinus</name>
    <dbReference type="NCBI Taxonomy" id="2704463"/>
    <lineage>
        <taxon>Bacteria</taxon>
        <taxon>Bacillati</taxon>
        <taxon>Bacillota</taxon>
        <taxon>Bacilli</taxon>
        <taxon>Bacillales</taxon>
        <taxon>Paenibacillaceae</taxon>
        <taxon>Paenibacillus</taxon>
    </lineage>
</organism>
<name>A0A6C0P204_9BACL</name>
<feature type="compositionally biased region" description="Low complexity" evidence="6">
    <location>
        <begin position="45"/>
        <end position="67"/>
    </location>
</feature>
<dbReference type="PANTHER" id="PTHR43649:SF33">
    <property type="entry name" value="POLYGALACTURONAN_RHAMNOGALACTURONAN-BINDING PROTEIN YTCQ"/>
    <property type="match status" value="1"/>
</dbReference>
<evidence type="ECO:0000256" key="1">
    <source>
        <dbReference type="ARBA" id="ARBA00022475"/>
    </source>
</evidence>
<dbReference type="Pfam" id="PF13416">
    <property type="entry name" value="SBP_bac_8"/>
    <property type="match status" value="1"/>
</dbReference>
<evidence type="ECO:0000256" key="5">
    <source>
        <dbReference type="ARBA" id="ARBA00023288"/>
    </source>
</evidence>
<sequence>MNNQVRKWTTGALTAALALSLAACSSNNGGGGNGATSNAKKEDGASNTGNAVNAAASNTGNGNAEATGLDENEPGWKKDTSPITFDWYMNFSWAKSDWGDNFVSKYITKKTGVNVKFVVPAGNENEKLNTMIASGKLPDFITLDWSNDGVKQLIDSGLVLPLNELGKQYDPYFFKVADPLKLSWYAQEDGNTYGYPNFSSSPQDYQKYGDQYTSNQTFLVRKDMYEAIGKPDMRTPEGFLKALEMAKEKFPKVNGQPLVPIGLTEFGGDGSYSFMGGTKLDSMLQNFLAIPMEKDGKLYDRTTDPEFIKWLKVFRQANEEGLLPKDVFIDKRAQIDEKVAQGRYFSMLYQAGDMSGPNGQLYKDDPNSAYIAIDGPANANMDAPTLTGPGISGWTLTLISKNVKDKARAIQFLSYMLSEEGQRDLYLGEKGVTYDTIDGKDQFLPKITELKQKDPDAYGKEYGLESSYWMLMDFNLTLPWQTPVVEPDLQTKEWTKGKISNFSAFDLINPSGQSEEGVAAGKIALLWGDTLPKLLLAKSEDEFDTVFSEFLEKRNTYGYEKVMAYREAKYEDNVKKLGQ</sequence>
<evidence type="ECO:0000256" key="6">
    <source>
        <dbReference type="SAM" id="MobiDB-lite"/>
    </source>
</evidence>
<evidence type="ECO:0000313" key="9">
    <source>
        <dbReference type="Proteomes" id="UP000479114"/>
    </source>
</evidence>
<feature type="region of interest" description="Disordered" evidence="6">
    <location>
        <begin position="30"/>
        <end position="77"/>
    </location>
</feature>
<keyword evidence="2 7" id="KW-0732">Signal</keyword>
<keyword evidence="5" id="KW-0449">Lipoprotein</keyword>
<keyword evidence="3" id="KW-0472">Membrane</keyword>
<keyword evidence="9" id="KW-1185">Reference proteome</keyword>
<proteinExistence type="predicted"/>
<dbReference type="InterPro" id="IPR006059">
    <property type="entry name" value="SBP"/>
</dbReference>
<feature type="chain" id="PRO_5039343825" evidence="7">
    <location>
        <begin position="29"/>
        <end position="579"/>
    </location>
</feature>
<dbReference type="Proteomes" id="UP000479114">
    <property type="component" value="Chromosome"/>
</dbReference>
<keyword evidence="4" id="KW-0564">Palmitate</keyword>
<evidence type="ECO:0000256" key="2">
    <source>
        <dbReference type="ARBA" id="ARBA00022729"/>
    </source>
</evidence>